<proteinExistence type="predicted"/>
<evidence type="ECO:0000313" key="2">
    <source>
        <dbReference type="EMBL" id="KIK07355.1"/>
    </source>
</evidence>
<protein>
    <submittedName>
        <fullName evidence="2">Uncharacterized protein</fullName>
    </submittedName>
</protein>
<organism evidence="2 3">
    <name type="scientific">Laccaria amethystina LaAM-08-1</name>
    <dbReference type="NCBI Taxonomy" id="1095629"/>
    <lineage>
        <taxon>Eukaryota</taxon>
        <taxon>Fungi</taxon>
        <taxon>Dikarya</taxon>
        <taxon>Basidiomycota</taxon>
        <taxon>Agaricomycotina</taxon>
        <taxon>Agaricomycetes</taxon>
        <taxon>Agaricomycetidae</taxon>
        <taxon>Agaricales</taxon>
        <taxon>Agaricineae</taxon>
        <taxon>Hydnangiaceae</taxon>
        <taxon>Laccaria</taxon>
    </lineage>
</organism>
<reference evidence="3" key="2">
    <citation type="submission" date="2015-01" db="EMBL/GenBank/DDBJ databases">
        <title>Evolutionary Origins and Diversification of the Mycorrhizal Mutualists.</title>
        <authorList>
            <consortium name="DOE Joint Genome Institute"/>
            <consortium name="Mycorrhizal Genomics Consortium"/>
            <person name="Kohler A."/>
            <person name="Kuo A."/>
            <person name="Nagy L.G."/>
            <person name="Floudas D."/>
            <person name="Copeland A."/>
            <person name="Barry K.W."/>
            <person name="Cichocki N."/>
            <person name="Veneault-Fourrey C."/>
            <person name="LaButti K."/>
            <person name="Lindquist E.A."/>
            <person name="Lipzen A."/>
            <person name="Lundell T."/>
            <person name="Morin E."/>
            <person name="Murat C."/>
            <person name="Riley R."/>
            <person name="Ohm R."/>
            <person name="Sun H."/>
            <person name="Tunlid A."/>
            <person name="Henrissat B."/>
            <person name="Grigoriev I.V."/>
            <person name="Hibbett D.S."/>
            <person name="Martin F."/>
        </authorList>
    </citation>
    <scope>NUCLEOTIDE SEQUENCE [LARGE SCALE GENOMIC DNA]</scope>
    <source>
        <strain evidence="3">LaAM-08-1</strain>
    </source>
</reference>
<dbReference type="OrthoDB" id="3032312at2759"/>
<name>A0A0C9X5A5_9AGAR</name>
<feature type="compositionally biased region" description="Polar residues" evidence="1">
    <location>
        <begin position="201"/>
        <end position="219"/>
    </location>
</feature>
<reference evidence="2 3" key="1">
    <citation type="submission" date="2014-04" db="EMBL/GenBank/DDBJ databases">
        <authorList>
            <consortium name="DOE Joint Genome Institute"/>
            <person name="Kuo A."/>
            <person name="Kohler A."/>
            <person name="Nagy L.G."/>
            <person name="Floudas D."/>
            <person name="Copeland A."/>
            <person name="Barry K.W."/>
            <person name="Cichocki N."/>
            <person name="Veneault-Fourrey C."/>
            <person name="LaButti K."/>
            <person name="Lindquist E.A."/>
            <person name="Lipzen A."/>
            <person name="Lundell T."/>
            <person name="Morin E."/>
            <person name="Murat C."/>
            <person name="Sun H."/>
            <person name="Tunlid A."/>
            <person name="Henrissat B."/>
            <person name="Grigoriev I.V."/>
            <person name="Hibbett D.S."/>
            <person name="Martin F."/>
            <person name="Nordberg H.P."/>
            <person name="Cantor M.N."/>
            <person name="Hua S.X."/>
        </authorList>
    </citation>
    <scope>NUCLEOTIDE SEQUENCE [LARGE SCALE GENOMIC DNA]</scope>
    <source>
        <strain evidence="2 3">LaAM-08-1</strain>
    </source>
</reference>
<feature type="region of interest" description="Disordered" evidence="1">
    <location>
        <begin position="193"/>
        <end position="220"/>
    </location>
</feature>
<keyword evidence="3" id="KW-1185">Reference proteome</keyword>
<dbReference type="Proteomes" id="UP000054477">
    <property type="component" value="Unassembled WGS sequence"/>
</dbReference>
<accession>A0A0C9X5A5</accession>
<gene>
    <name evidence="2" type="ORF">K443DRAFT_87543</name>
</gene>
<dbReference type="HOGENOM" id="CLU_877331_0_0_1"/>
<evidence type="ECO:0000313" key="3">
    <source>
        <dbReference type="Proteomes" id="UP000054477"/>
    </source>
</evidence>
<dbReference type="AlphaFoldDB" id="A0A0C9X5A5"/>
<sequence>MKQAPFYYADDASPNNLYSPMLIGPNIHSKYSFGNAARPGPSFDALHDACFQPPLFTDLPELPHDSDFSTPPSASSSRMIDTPPHHWHVPLAVEGDFSVEARGNSPYLVPTHLSKDTKHHRPWSETAVSDNYWDRQQDRGQISMSLDLAPNELSSEHTIYPPPSSYSSYPSQSHFDTRRKLSIVPQTLMLPSLPSIPAESPPNSSIAPSKSSWPPSHATQVPIKLHQPRPSRRIPIVSLDELASISENFILPPHKTSHPANSPVEALSPLPFDFHHQSFESNRTCGGGLQSKNDIFCPKFSMLRPPDGGEPSQVILCSCGCMETYTFH</sequence>
<evidence type="ECO:0000256" key="1">
    <source>
        <dbReference type="SAM" id="MobiDB-lite"/>
    </source>
</evidence>
<dbReference type="EMBL" id="KN838548">
    <property type="protein sequence ID" value="KIK07355.1"/>
    <property type="molecule type" value="Genomic_DNA"/>
</dbReference>